<dbReference type="Proteomes" id="UP000694843">
    <property type="component" value="Unplaced"/>
</dbReference>
<evidence type="ECO:0000256" key="1">
    <source>
        <dbReference type="SAM" id="SignalP"/>
    </source>
</evidence>
<dbReference type="RefSeq" id="XP_018021956.1">
    <property type="nucleotide sequence ID" value="XM_018166467.1"/>
</dbReference>
<sequence>MPSYVTIMPALLFLLAKQSMTQDIVLKILPGPSQKNLTAYESENDQLIANSEAALNVTLSGKDFEEDREERFFLQTYQTITNTNVVLTTSTAFVSCVAAMNSAVDCTGRKRRKRSFVKKQTADSSSEAIELDSSSIAGSDGTVDVTDGNPRGRAAFTIWTAVATTTTITTIFTDSSTTVSLSYFCSVGFLTVPGNSCVG</sequence>
<evidence type="ECO:0000313" key="2">
    <source>
        <dbReference type="Proteomes" id="UP000694843"/>
    </source>
</evidence>
<proteinExistence type="predicted"/>
<feature type="chain" id="PRO_5034158257" evidence="1">
    <location>
        <begin position="22"/>
        <end position="199"/>
    </location>
</feature>
<dbReference type="KEGG" id="hazt:108678121"/>
<dbReference type="AlphaFoldDB" id="A0A8B7P9U6"/>
<accession>A0A8B7P9U6</accession>
<keyword evidence="2" id="KW-1185">Reference proteome</keyword>
<reference evidence="3" key="1">
    <citation type="submission" date="2025-08" db="UniProtKB">
        <authorList>
            <consortium name="RefSeq"/>
        </authorList>
    </citation>
    <scope>IDENTIFICATION</scope>
    <source>
        <tissue evidence="3">Whole organism</tissue>
    </source>
</reference>
<feature type="signal peptide" evidence="1">
    <location>
        <begin position="1"/>
        <end position="21"/>
    </location>
</feature>
<keyword evidence="1" id="KW-0732">Signal</keyword>
<dbReference type="GeneID" id="108678121"/>
<gene>
    <name evidence="3" type="primary">LOC108678121</name>
</gene>
<protein>
    <submittedName>
        <fullName evidence="3">Uncharacterized protein LOC108678121</fullName>
    </submittedName>
</protein>
<organism evidence="2 3">
    <name type="scientific">Hyalella azteca</name>
    <name type="common">Amphipod</name>
    <dbReference type="NCBI Taxonomy" id="294128"/>
    <lineage>
        <taxon>Eukaryota</taxon>
        <taxon>Metazoa</taxon>
        <taxon>Ecdysozoa</taxon>
        <taxon>Arthropoda</taxon>
        <taxon>Crustacea</taxon>
        <taxon>Multicrustacea</taxon>
        <taxon>Malacostraca</taxon>
        <taxon>Eumalacostraca</taxon>
        <taxon>Peracarida</taxon>
        <taxon>Amphipoda</taxon>
        <taxon>Senticaudata</taxon>
        <taxon>Talitrida</taxon>
        <taxon>Talitroidea</taxon>
        <taxon>Hyalellidae</taxon>
        <taxon>Hyalella</taxon>
    </lineage>
</organism>
<name>A0A8B7P9U6_HYAAZ</name>
<evidence type="ECO:0000313" key="3">
    <source>
        <dbReference type="RefSeq" id="XP_018021956.1"/>
    </source>
</evidence>